<evidence type="ECO:0000313" key="3">
    <source>
        <dbReference type="Proteomes" id="UP000321534"/>
    </source>
</evidence>
<dbReference type="OrthoDB" id="9795199at2"/>
<keyword evidence="3" id="KW-1185">Reference proteome</keyword>
<dbReference type="Pfam" id="PF13302">
    <property type="entry name" value="Acetyltransf_3"/>
    <property type="match status" value="1"/>
</dbReference>
<gene>
    <name evidence="2" type="ORF">TAE01_38890</name>
</gene>
<dbReference type="GO" id="GO:0016747">
    <property type="term" value="F:acyltransferase activity, transferring groups other than amino-acyl groups"/>
    <property type="evidence" value="ECO:0007669"/>
    <property type="project" value="InterPro"/>
</dbReference>
<sequence length="212" mass="22883">MLSEACVPPTGAPLVGRFVRLDVTTAADAPGLFDVYSDERCYEQGFLMMRPHRTPAETEALVEAAVAARAADGTGRTAYTIRLVADGDLGPAGTVVGSSSLGDVDTGREHVHLGWTMYGSRWWGTQVNPESKFLLLAHAFETCGFGRVKIQTDVVNARSRAAILKLGATFEGVTRRDVRRADGSWRDSAVHSILVDEWPTVRAGLLARLEAP</sequence>
<dbReference type="RefSeq" id="WP_147068447.1">
    <property type="nucleotide sequence ID" value="NZ_BAAARO010000004.1"/>
</dbReference>
<evidence type="ECO:0000259" key="1">
    <source>
        <dbReference type="Pfam" id="PF13302"/>
    </source>
</evidence>
<accession>A0A512D6H2</accession>
<dbReference type="InterPro" id="IPR000182">
    <property type="entry name" value="GNAT_dom"/>
</dbReference>
<dbReference type="Proteomes" id="UP000321534">
    <property type="component" value="Unassembled WGS sequence"/>
</dbReference>
<dbReference type="Gene3D" id="3.40.630.30">
    <property type="match status" value="1"/>
</dbReference>
<comment type="caution">
    <text evidence="2">The sequence shown here is derived from an EMBL/GenBank/DDBJ whole genome shotgun (WGS) entry which is preliminary data.</text>
</comment>
<dbReference type="PANTHER" id="PTHR43610:SF1">
    <property type="entry name" value="N-ACETYLTRANSFERASE DOMAIN-CONTAINING PROTEIN"/>
    <property type="match status" value="1"/>
</dbReference>
<feature type="domain" description="N-acetyltransferase" evidence="1">
    <location>
        <begin position="24"/>
        <end position="168"/>
    </location>
</feature>
<protein>
    <recommendedName>
        <fullName evidence="1">N-acetyltransferase domain-containing protein</fullName>
    </recommendedName>
</protein>
<reference evidence="2 3" key="1">
    <citation type="submission" date="2019-07" db="EMBL/GenBank/DDBJ databases">
        <title>Whole genome shotgun sequence of Terrabacter aerolatus NBRC 106305.</title>
        <authorList>
            <person name="Hosoyama A."/>
            <person name="Uohara A."/>
            <person name="Ohji S."/>
            <person name="Ichikawa N."/>
        </authorList>
    </citation>
    <scope>NUCLEOTIDE SEQUENCE [LARGE SCALE GENOMIC DNA]</scope>
    <source>
        <strain evidence="2 3">NBRC 106305</strain>
    </source>
</reference>
<dbReference type="AlphaFoldDB" id="A0A512D6H2"/>
<proteinExistence type="predicted"/>
<dbReference type="PANTHER" id="PTHR43610">
    <property type="entry name" value="BLL6696 PROTEIN"/>
    <property type="match status" value="1"/>
</dbReference>
<dbReference type="SUPFAM" id="SSF55729">
    <property type="entry name" value="Acyl-CoA N-acyltransferases (Nat)"/>
    <property type="match status" value="1"/>
</dbReference>
<dbReference type="EMBL" id="BJYX01000035">
    <property type="protein sequence ID" value="GEO32079.1"/>
    <property type="molecule type" value="Genomic_DNA"/>
</dbReference>
<evidence type="ECO:0000313" key="2">
    <source>
        <dbReference type="EMBL" id="GEO32079.1"/>
    </source>
</evidence>
<dbReference type="InterPro" id="IPR016181">
    <property type="entry name" value="Acyl_CoA_acyltransferase"/>
</dbReference>
<organism evidence="2 3">
    <name type="scientific">Terrabacter aerolatus</name>
    <dbReference type="NCBI Taxonomy" id="422442"/>
    <lineage>
        <taxon>Bacteria</taxon>
        <taxon>Bacillati</taxon>
        <taxon>Actinomycetota</taxon>
        <taxon>Actinomycetes</taxon>
        <taxon>Micrococcales</taxon>
        <taxon>Intrasporangiaceae</taxon>
        <taxon>Terrabacter</taxon>
    </lineage>
</organism>
<name>A0A512D6H2_9MICO</name>